<sequence>MFRAYLFFSFVVLVSAQIPSLGFCPDYLPMTDFDIDSFLGKWYESERYFQFSDIASRCVVTDYAKGPSGKIYVSNEVTSRLTGVKRVIDGHLELSGRVGEGKLNVKYSTTPLSSQAILTVLDTDYDNYAVIWSCSGFGPLSAQSAWVMTRERLPSGPVLQKVYGVLDKFKISRTFFVRTDQEGCALAASEINAANGITGQSTIPQATGQPQRILPLLGATGDAQQVYEPSEAVKSEKIPDAVNSESAGIQEILPKAVNANSMNHEPTRSKFVNSIAAVAADAVSEAVNADSMNHEPTSPKFVNSIAAVAADAVSEAVNADSMNHEPTSPKFVNSIAAIAADAVSEAVKSVASSSEAVQTDIKKKVINPMLVRPQPENELNPLHVAEVILENNSLQQTEPQLKSEIKLVPKIPQLAEDVYVPIKTPVEQKVTITKTKTN</sequence>
<evidence type="ECO:0000259" key="3">
    <source>
        <dbReference type="Pfam" id="PF08212"/>
    </source>
</evidence>
<gene>
    <name evidence="4" type="ORF">PSYICH_LOCUS4593</name>
</gene>
<dbReference type="PRINTS" id="PR01273">
    <property type="entry name" value="INVTBRTCOLOR"/>
</dbReference>
<feature type="chain" id="PRO_5040135176" description="Lipocalin/cytosolic fatty-acid binding domain-containing protein" evidence="2">
    <location>
        <begin position="17"/>
        <end position="438"/>
    </location>
</feature>
<protein>
    <recommendedName>
        <fullName evidence="3">Lipocalin/cytosolic fatty-acid binding domain-containing protein</fullName>
    </recommendedName>
</protein>
<accession>A0A9P0CSU1</accession>
<organism evidence="4 5">
    <name type="scientific">Psylliodes chrysocephalus</name>
    <dbReference type="NCBI Taxonomy" id="3402493"/>
    <lineage>
        <taxon>Eukaryota</taxon>
        <taxon>Metazoa</taxon>
        <taxon>Ecdysozoa</taxon>
        <taxon>Arthropoda</taxon>
        <taxon>Hexapoda</taxon>
        <taxon>Insecta</taxon>
        <taxon>Pterygota</taxon>
        <taxon>Neoptera</taxon>
        <taxon>Endopterygota</taxon>
        <taxon>Coleoptera</taxon>
        <taxon>Polyphaga</taxon>
        <taxon>Cucujiformia</taxon>
        <taxon>Chrysomeloidea</taxon>
        <taxon>Chrysomelidae</taxon>
        <taxon>Galerucinae</taxon>
        <taxon>Alticini</taxon>
        <taxon>Psylliodes</taxon>
    </lineage>
</organism>
<feature type="signal peptide" evidence="2">
    <location>
        <begin position="1"/>
        <end position="16"/>
    </location>
</feature>
<name>A0A9P0CSU1_9CUCU</name>
<dbReference type="Gene3D" id="2.40.128.20">
    <property type="match status" value="1"/>
</dbReference>
<dbReference type="AlphaFoldDB" id="A0A9P0CSU1"/>
<dbReference type="Proteomes" id="UP001153636">
    <property type="component" value="Chromosome 14"/>
</dbReference>
<dbReference type="GO" id="GO:0000302">
    <property type="term" value="P:response to reactive oxygen species"/>
    <property type="evidence" value="ECO:0007669"/>
    <property type="project" value="TreeGrafter"/>
</dbReference>
<keyword evidence="5" id="KW-1185">Reference proteome</keyword>
<evidence type="ECO:0000256" key="2">
    <source>
        <dbReference type="SAM" id="SignalP"/>
    </source>
</evidence>
<dbReference type="Pfam" id="PF08212">
    <property type="entry name" value="Lipocalin_2"/>
    <property type="match status" value="1"/>
</dbReference>
<dbReference type="InterPro" id="IPR000566">
    <property type="entry name" value="Lipocln_cytosolic_FA-bd_dom"/>
</dbReference>
<feature type="domain" description="Lipocalin/cytosolic fatty-acid binding" evidence="3">
    <location>
        <begin position="34"/>
        <end position="151"/>
    </location>
</feature>
<dbReference type="OrthoDB" id="565904at2759"/>
<dbReference type="FunFam" id="2.40.128.20:FF:000026">
    <property type="entry name" value="Apolipoprotein D-like Protein"/>
    <property type="match status" value="1"/>
</dbReference>
<keyword evidence="2" id="KW-0732">Signal</keyword>
<dbReference type="GO" id="GO:0031409">
    <property type="term" value="F:pigment binding"/>
    <property type="evidence" value="ECO:0007669"/>
    <property type="project" value="InterPro"/>
</dbReference>
<proteinExistence type="predicted"/>
<dbReference type="PANTHER" id="PTHR10612:SF34">
    <property type="entry name" value="APOLIPOPROTEIN D"/>
    <property type="match status" value="1"/>
</dbReference>
<dbReference type="InterPro" id="IPR012674">
    <property type="entry name" value="Calycin"/>
</dbReference>
<reference evidence="4" key="1">
    <citation type="submission" date="2022-01" db="EMBL/GenBank/DDBJ databases">
        <authorList>
            <person name="King R."/>
        </authorList>
    </citation>
    <scope>NUCLEOTIDE SEQUENCE</scope>
</reference>
<dbReference type="InterPro" id="IPR003057">
    <property type="entry name" value="Invtbrt_color"/>
</dbReference>
<dbReference type="SUPFAM" id="SSF50814">
    <property type="entry name" value="Lipocalins"/>
    <property type="match status" value="1"/>
</dbReference>
<keyword evidence="1" id="KW-1015">Disulfide bond</keyword>
<evidence type="ECO:0000313" key="4">
    <source>
        <dbReference type="EMBL" id="CAH1103586.1"/>
    </source>
</evidence>
<evidence type="ECO:0000256" key="1">
    <source>
        <dbReference type="ARBA" id="ARBA00023157"/>
    </source>
</evidence>
<evidence type="ECO:0000313" key="5">
    <source>
        <dbReference type="Proteomes" id="UP001153636"/>
    </source>
</evidence>
<dbReference type="GO" id="GO:0006629">
    <property type="term" value="P:lipid metabolic process"/>
    <property type="evidence" value="ECO:0007669"/>
    <property type="project" value="TreeGrafter"/>
</dbReference>
<dbReference type="GO" id="GO:0005737">
    <property type="term" value="C:cytoplasm"/>
    <property type="evidence" value="ECO:0007669"/>
    <property type="project" value="TreeGrafter"/>
</dbReference>
<dbReference type="PANTHER" id="PTHR10612">
    <property type="entry name" value="APOLIPOPROTEIN D"/>
    <property type="match status" value="1"/>
</dbReference>
<dbReference type="EMBL" id="OV651826">
    <property type="protein sequence ID" value="CAH1103586.1"/>
    <property type="molecule type" value="Genomic_DNA"/>
</dbReference>